<protein>
    <recommendedName>
        <fullName evidence="2 7">DNA repair protein RecO</fullName>
    </recommendedName>
    <alternativeName>
        <fullName evidence="6 7">Recombination protein O</fullName>
    </alternativeName>
</protein>
<dbReference type="NCBIfam" id="TIGR00613">
    <property type="entry name" value="reco"/>
    <property type="match status" value="1"/>
</dbReference>
<dbReference type="Proteomes" id="UP001235094">
    <property type="component" value="Unassembled WGS sequence"/>
</dbReference>
<feature type="domain" description="DNA replication/recombination mediator RecO N-terminal" evidence="8">
    <location>
        <begin position="1"/>
        <end position="70"/>
    </location>
</feature>
<comment type="caution">
    <text evidence="9">The sequence shown here is derived from an EMBL/GenBank/DDBJ whole genome shotgun (WGS) entry which is preliminary data.</text>
</comment>
<proteinExistence type="inferred from homology"/>
<dbReference type="RefSeq" id="WP_306889495.1">
    <property type="nucleotide sequence ID" value="NZ_JAUSVR010000004.1"/>
</dbReference>
<evidence type="ECO:0000313" key="9">
    <source>
        <dbReference type="EMBL" id="MDQ0510776.1"/>
    </source>
</evidence>
<dbReference type="Gene3D" id="2.40.50.140">
    <property type="entry name" value="Nucleic acid-binding proteins"/>
    <property type="match status" value="1"/>
</dbReference>
<keyword evidence="10" id="KW-1185">Reference proteome</keyword>
<dbReference type="InterPro" id="IPR012340">
    <property type="entry name" value="NA-bd_OB-fold"/>
</dbReference>
<evidence type="ECO:0000256" key="3">
    <source>
        <dbReference type="ARBA" id="ARBA00022763"/>
    </source>
</evidence>
<reference evidence="9 10" key="1">
    <citation type="submission" date="2023-07" db="EMBL/GenBank/DDBJ databases">
        <title>Genomic Encyclopedia of Type Strains, Phase IV (KMG-IV): sequencing the most valuable type-strain genomes for metagenomic binning, comparative biology and taxonomic classification.</title>
        <authorList>
            <person name="Goeker M."/>
        </authorList>
    </citation>
    <scope>NUCLEOTIDE SEQUENCE [LARGE SCALE GENOMIC DNA]</scope>
    <source>
        <strain evidence="9 10">DSM 15561</strain>
    </source>
</reference>
<evidence type="ECO:0000256" key="4">
    <source>
        <dbReference type="ARBA" id="ARBA00023172"/>
    </source>
</evidence>
<dbReference type="Gene3D" id="1.20.1440.120">
    <property type="entry name" value="Recombination protein O, C-terminal domain"/>
    <property type="match status" value="1"/>
</dbReference>
<evidence type="ECO:0000256" key="1">
    <source>
        <dbReference type="ARBA" id="ARBA00007452"/>
    </source>
</evidence>
<dbReference type="PANTHER" id="PTHR33991:SF1">
    <property type="entry name" value="DNA REPAIR PROTEIN RECO"/>
    <property type="match status" value="1"/>
</dbReference>
<dbReference type="SUPFAM" id="SSF50249">
    <property type="entry name" value="Nucleic acid-binding proteins"/>
    <property type="match status" value="1"/>
</dbReference>
<organism evidence="9 10">
    <name type="scientific">Ancylobacter amanitiformis</name>
    <dbReference type="NCBI Taxonomy" id="217069"/>
    <lineage>
        <taxon>Bacteria</taxon>
        <taxon>Pseudomonadati</taxon>
        <taxon>Pseudomonadota</taxon>
        <taxon>Alphaproteobacteria</taxon>
        <taxon>Hyphomicrobiales</taxon>
        <taxon>Xanthobacteraceae</taxon>
        <taxon>Ancylobacter</taxon>
    </lineage>
</organism>
<name>A0ABU0LQ07_9HYPH</name>
<dbReference type="InterPro" id="IPR037278">
    <property type="entry name" value="ARFGAP/RecO"/>
</dbReference>
<keyword evidence="3 7" id="KW-0227">DNA damage</keyword>
<dbReference type="HAMAP" id="MF_00201">
    <property type="entry name" value="RecO"/>
    <property type="match status" value="1"/>
</dbReference>
<evidence type="ECO:0000256" key="6">
    <source>
        <dbReference type="ARBA" id="ARBA00033409"/>
    </source>
</evidence>
<gene>
    <name evidence="7" type="primary">recO</name>
    <name evidence="9" type="ORF">QOZ99_001664</name>
</gene>
<sequence>MEWVDDGIIVGLRRHGEANAIVELLTVAHGRHLGLVRGGGSRRQAAALQPGNSVRASWRARLDEHLGAFTLEVTRARAGRLMGEAHSAFALSHVGALLRLLPERDPHPGLHLIVETMVEHLAEPRLTGMMVARFELMMLSELGFGLDLSSCAATGGRNDLLYVSPRTGRAVSRDAGEPWRDRLLGLPFFLISEVAEPPPPEEIRTAFALTGHFLAQRVFAPRGLTLPDARQSLFTALDRAASRLPPARL</sequence>
<dbReference type="InterPro" id="IPR022572">
    <property type="entry name" value="DNA_rep/recomb_RecO_N"/>
</dbReference>
<dbReference type="InterPro" id="IPR003717">
    <property type="entry name" value="RecO"/>
</dbReference>
<keyword evidence="5 7" id="KW-0234">DNA repair</keyword>
<evidence type="ECO:0000313" key="10">
    <source>
        <dbReference type="Proteomes" id="UP001235094"/>
    </source>
</evidence>
<evidence type="ECO:0000256" key="5">
    <source>
        <dbReference type="ARBA" id="ARBA00023204"/>
    </source>
</evidence>
<evidence type="ECO:0000256" key="2">
    <source>
        <dbReference type="ARBA" id="ARBA00021310"/>
    </source>
</evidence>
<dbReference type="PANTHER" id="PTHR33991">
    <property type="entry name" value="DNA REPAIR PROTEIN RECO"/>
    <property type="match status" value="1"/>
</dbReference>
<keyword evidence="4 7" id="KW-0233">DNA recombination</keyword>
<dbReference type="Pfam" id="PF11967">
    <property type="entry name" value="RecO_N"/>
    <property type="match status" value="1"/>
</dbReference>
<dbReference type="InterPro" id="IPR042242">
    <property type="entry name" value="RecO_C"/>
</dbReference>
<dbReference type="EMBL" id="JAUSVR010000004">
    <property type="protein sequence ID" value="MDQ0510776.1"/>
    <property type="molecule type" value="Genomic_DNA"/>
</dbReference>
<dbReference type="Pfam" id="PF02565">
    <property type="entry name" value="RecO_C"/>
    <property type="match status" value="1"/>
</dbReference>
<comment type="similarity">
    <text evidence="1 7">Belongs to the RecO family.</text>
</comment>
<evidence type="ECO:0000259" key="8">
    <source>
        <dbReference type="Pfam" id="PF11967"/>
    </source>
</evidence>
<comment type="function">
    <text evidence="7">Involved in DNA repair and RecF pathway recombination.</text>
</comment>
<accession>A0ABU0LQ07</accession>
<evidence type="ECO:0000256" key="7">
    <source>
        <dbReference type="HAMAP-Rule" id="MF_00201"/>
    </source>
</evidence>
<dbReference type="SUPFAM" id="SSF57863">
    <property type="entry name" value="ArfGap/RecO-like zinc finger"/>
    <property type="match status" value="1"/>
</dbReference>